<sequence length="355" mass="41358">MKTIPYGKVYKWIGVVFFTSLFFVGSLQAWQMAISNITQEGQWQVKTLVYHRFGDNRYPSTNTTNEAFEQQLKWLQQNGFTSVTASEVKRLTDKDEKKYVCITIDDGYKSFKENGFPLLKKYGIKSTLYVNTESVDWGDYLSWDEIKELQTQGVEIGNHSHSHDFFLNKKPEERLLYFESDLDLSEKLFKKHLGVQPKTYAYPYGEFNAEMMTLLKQKGYSMAFAQNSGVWNESTNSFAIPRFPMSGNVSIEKFASKVLMEPFRVRFNGEGPFVINQDGSVEIELMYDKEQYNGIVNYFVNGEVYDKPKDEEGVIRLNLHVPQDRRRTIFTLTTKNKDNNWCWKSNLIINLNVVE</sequence>
<gene>
    <name evidence="5" type="ORF">KEM10_13530</name>
</gene>
<dbReference type="Pfam" id="PF01522">
    <property type="entry name" value="Polysacc_deac_1"/>
    <property type="match status" value="1"/>
</dbReference>
<dbReference type="RefSeq" id="WP_212216549.1">
    <property type="nucleotide sequence ID" value="NZ_JAGUCO010000009.1"/>
</dbReference>
<reference evidence="5 6" key="1">
    <citation type="journal article" date="2015" name="Int. J. Syst. Evol. Microbiol.">
        <title>Carboxylicivirga linearis sp. nov., isolated from a sea cucumber culture pond.</title>
        <authorList>
            <person name="Wang F.Q."/>
            <person name="Zhou Y.X."/>
            <person name="Lin X.Z."/>
            <person name="Chen G.J."/>
            <person name="Du Z.J."/>
        </authorList>
    </citation>
    <scope>NUCLEOTIDE SEQUENCE [LARGE SCALE GENOMIC DNA]</scope>
    <source>
        <strain evidence="5 6">FB218</strain>
    </source>
</reference>
<dbReference type="Gene3D" id="3.20.20.370">
    <property type="entry name" value="Glycoside hydrolase/deacetylase"/>
    <property type="match status" value="1"/>
</dbReference>
<keyword evidence="3" id="KW-0472">Membrane</keyword>
<feature type="domain" description="NodB homology" evidence="4">
    <location>
        <begin position="98"/>
        <end position="307"/>
    </location>
</feature>
<evidence type="ECO:0000256" key="2">
    <source>
        <dbReference type="ARBA" id="ARBA00022729"/>
    </source>
</evidence>
<dbReference type="CDD" id="cd10973">
    <property type="entry name" value="CE4_DAC_u4_5s"/>
    <property type="match status" value="1"/>
</dbReference>
<evidence type="ECO:0000259" key="4">
    <source>
        <dbReference type="PROSITE" id="PS51677"/>
    </source>
</evidence>
<keyword evidence="2" id="KW-0732">Signal</keyword>
<dbReference type="InterPro" id="IPR002509">
    <property type="entry name" value="NODB_dom"/>
</dbReference>
<feature type="transmembrane region" description="Helical" evidence="3">
    <location>
        <begin position="12"/>
        <end position="30"/>
    </location>
</feature>
<keyword evidence="6" id="KW-1185">Reference proteome</keyword>
<dbReference type="PANTHER" id="PTHR34216:SF3">
    <property type="entry name" value="POLY-BETA-1,6-N-ACETYL-D-GLUCOSAMINE N-DEACETYLASE"/>
    <property type="match status" value="1"/>
</dbReference>
<organism evidence="5 6">
    <name type="scientific">Carboxylicivirga linearis</name>
    <dbReference type="NCBI Taxonomy" id="1628157"/>
    <lineage>
        <taxon>Bacteria</taxon>
        <taxon>Pseudomonadati</taxon>
        <taxon>Bacteroidota</taxon>
        <taxon>Bacteroidia</taxon>
        <taxon>Marinilabiliales</taxon>
        <taxon>Marinilabiliaceae</taxon>
        <taxon>Carboxylicivirga</taxon>
    </lineage>
</organism>
<dbReference type="SUPFAM" id="SSF88713">
    <property type="entry name" value="Glycoside hydrolase/deacetylase"/>
    <property type="match status" value="1"/>
</dbReference>
<dbReference type="PANTHER" id="PTHR34216">
    <property type="match status" value="1"/>
</dbReference>
<accession>A0ABS5JXW5</accession>
<dbReference type="Proteomes" id="UP000708576">
    <property type="component" value="Unassembled WGS sequence"/>
</dbReference>
<proteinExistence type="predicted"/>
<dbReference type="PROSITE" id="PS51677">
    <property type="entry name" value="NODB"/>
    <property type="match status" value="1"/>
</dbReference>
<keyword evidence="3" id="KW-0812">Transmembrane</keyword>
<evidence type="ECO:0000313" key="5">
    <source>
        <dbReference type="EMBL" id="MBS2099309.1"/>
    </source>
</evidence>
<evidence type="ECO:0000313" key="6">
    <source>
        <dbReference type="Proteomes" id="UP000708576"/>
    </source>
</evidence>
<keyword evidence="3" id="KW-1133">Transmembrane helix</keyword>
<comment type="caution">
    <text evidence="5">The sequence shown here is derived from an EMBL/GenBank/DDBJ whole genome shotgun (WGS) entry which is preliminary data.</text>
</comment>
<dbReference type="InterPro" id="IPR011330">
    <property type="entry name" value="Glyco_hydro/deAcase_b/a-brl"/>
</dbReference>
<protein>
    <submittedName>
        <fullName evidence="5">Polysaccharide deacetylase family protein</fullName>
    </submittedName>
</protein>
<dbReference type="InterPro" id="IPR051398">
    <property type="entry name" value="Polysacch_Deacetylase"/>
</dbReference>
<name>A0ABS5JXW5_9BACT</name>
<dbReference type="EMBL" id="JAGUCO010000009">
    <property type="protein sequence ID" value="MBS2099309.1"/>
    <property type="molecule type" value="Genomic_DNA"/>
</dbReference>
<evidence type="ECO:0000256" key="1">
    <source>
        <dbReference type="ARBA" id="ARBA00004613"/>
    </source>
</evidence>
<evidence type="ECO:0000256" key="3">
    <source>
        <dbReference type="SAM" id="Phobius"/>
    </source>
</evidence>
<comment type="subcellular location">
    <subcellularLocation>
        <location evidence="1">Secreted</location>
    </subcellularLocation>
</comment>